<dbReference type="PANTHER" id="PTHR46115">
    <property type="entry name" value="THIOREDOXIN-LIKE PROTEIN 1"/>
    <property type="match status" value="1"/>
</dbReference>
<dbReference type="SUPFAM" id="SSF52833">
    <property type="entry name" value="Thioredoxin-like"/>
    <property type="match status" value="1"/>
</dbReference>
<organism evidence="4 5">
    <name type="scientific">Pelobates cultripes</name>
    <name type="common">Western spadefoot toad</name>
    <dbReference type="NCBI Taxonomy" id="61616"/>
    <lineage>
        <taxon>Eukaryota</taxon>
        <taxon>Metazoa</taxon>
        <taxon>Chordata</taxon>
        <taxon>Craniata</taxon>
        <taxon>Vertebrata</taxon>
        <taxon>Euteleostomi</taxon>
        <taxon>Amphibia</taxon>
        <taxon>Batrachia</taxon>
        <taxon>Anura</taxon>
        <taxon>Pelobatoidea</taxon>
        <taxon>Pelobatidae</taxon>
        <taxon>Pelobates</taxon>
    </lineage>
</organism>
<sequence length="107" mass="12031">MIEVYDDDELRDKVKQCAGKLCVITFNSVGCGACKQTTKLLEGLSEQMPDVTFIKVDVKKADEFVQKYKISGVPAFMFLIDGVIAECFQGGNTDYLRKTIERLYSQC</sequence>
<dbReference type="AlphaFoldDB" id="A0AAD1R553"/>
<proteinExistence type="predicted"/>
<dbReference type="InterPro" id="IPR013766">
    <property type="entry name" value="Thioredoxin_domain"/>
</dbReference>
<evidence type="ECO:0000313" key="5">
    <source>
        <dbReference type="Proteomes" id="UP001295444"/>
    </source>
</evidence>
<keyword evidence="1" id="KW-1015">Disulfide bond</keyword>
<name>A0AAD1R553_PELCU</name>
<dbReference type="InterPro" id="IPR036249">
    <property type="entry name" value="Thioredoxin-like_sf"/>
</dbReference>
<evidence type="ECO:0000259" key="3">
    <source>
        <dbReference type="PROSITE" id="PS51352"/>
    </source>
</evidence>
<dbReference type="PROSITE" id="PS51352">
    <property type="entry name" value="THIOREDOXIN_2"/>
    <property type="match status" value="1"/>
</dbReference>
<dbReference type="Proteomes" id="UP001295444">
    <property type="component" value="Chromosome 01"/>
</dbReference>
<reference evidence="4" key="1">
    <citation type="submission" date="2022-03" db="EMBL/GenBank/DDBJ databases">
        <authorList>
            <person name="Alioto T."/>
            <person name="Alioto T."/>
            <person name="Gomez Garrido J."/>
        </authorList>
    </citation>
    <scope>NUCLEOTIDE SEQUENCE</scope>
</reference>
<protein>
    <submittedName>
        <fullName evidence="4">Thioredoxin-2</fullName>
    </submittedName>
</protein>
<evidence type="ECO:0000256" key="1">
    <source>
        <dbReference type="ARBA" id="ARBA00023157"/>
    </source>
</evidence>
<dbReference type="EMBL" id="OW240912">
    <property type="protein sequence ID" value="CAH2224168.1"/>
    <property type="molecule type" value="Genomic_DNA"/>
</dbReference>
<accession>A0AAD1R553</accession>
<feature type="domain" description="Thioredoxin" evidence="3">
    <location>
        <begin position="1"/>
        <end position="105"/>
    </location>
</feature>
<dbReference type="CDD" id="cd02947">
    <property type="entry name" value="TRX_family"/>
    <property type="match status" value="1"/>
</dbReference>
<evidence type="ECO:0000313" key="4">
    <source>
        <dbReference type="EMBL" id="CAH2224168.1"/>
    </source>
</evidence>
<keyword evidence="5" id="KW-1185">Reference proteome</keyword>
<gene>
    <name evidence="4" type="ORF">PECUL_23A022456</name>
</gene>
<keyword evidence="2" id="KW-0676">Redox-active center</keyword>
<dbReference type="Pfam" id="PF00085">
    <property type="entry name" value="Thioredoxin"/>
    <property type="match status" value="1"/>
</dbReference>
<dbReference type="Gene3D" id="3.40.30.10">
    <property type="entry name" value="Glutaredoxin"/>
    <property type="match status" value="1"/>
</dbReference>
<evidence type="ECO:0000256" key="2">
    <source>
        <dbReference type="ARBA" id="ARBA00023284"/>
    </source>
</evidence>